<name>A0ABS0GZQ3_9ACTN</name>
<organism evidence="2 3">
    <name type="scientific">Plantactinospora alkalitolerans</name>
    <dbReference type="NCBI Taxonomy" id="2789879"/>
    <lineage>
        <taxon>Bacteria</taxon>
        <taxon>Bacillati</taxon>
        <taxon>Actinomycetota</taxon>
        <taxon>Actinomycetes</taxon>
        <taxon>Micromonosporales</taxon>
        <taxon>Micromonosporaceae</taxon>
        <taxon>Plantactinospora</taxon>
    </lineage>
</organism>
<dbReference type="RefSeq" id="WP_196203103.1">
    <property type="nucleotide sequence ID" value="NZ_JADPUN010000201.1"/>
</dbReference>
<dbReference type="InterPro" id="IPR043504">
    <property type="entry name" value="Peptidase_S1_PA_chymotrypsin"/>
</dbReference>
<evidence type="ECO:0000256" key="1">
    <source>
        <dbReference type="SAM" id="SignalP"/>
    </source>
</evidence>
<reference evidence="2 3" key="1">
    <citation type="submission" date="2020-11" db="EMBL/GenBank/DDBJ databases">
        <title>A novel isolate from a Black sea contaminated sediment with potential to produce alkanes: Plantactinospora alkalitolerans sp. nov.</title>
        <authorList>
            <person name="Carro L."/>
            <person name="Veyisoglu A."/>
            <person name="Guven K."/>
            <person name="Schumann P."/>
            <person name="Klenk H.-P."/>
            <person name="Sahin N."/>
        </authorList>
    </citation>
    <scope>NUCLEOTIDE SEQUENCE [LARGE SCALE GENOMIC DNA]</scope>
    <source>
        <strain evidence="2 3">S1510</strain>
    </source>
</reference>
<keyword evidence="1" id="KW-0732">Signal</keyword>
<feature type="chain" id="PRO_5045401305" evidence="1">
    <location>
        <begin position="27"/>
        <end position="399"/>
    </location>
</feature>
<comment type="caution">
    <text evidence="2">The sequence shown here is derived from an EMBL/GenBank/DDBJ whole genome shotgun (WGS) entry which is preliminary data.</text>
</comment>
<evidence type="ECO:0000313" key="3">
    <source>
        <dbReference type="Proteomes" id="UP000638560"/>
    </source>
</evidence>
<dbReference type="Gene3D" id="2.40.10.10">
    <property type="entry name" value="Trypsin-like serine proteases"/>
    <property type="match status" value="2"/>
</dbReference>
<gene>
    <name evidence="2" type="ORF">I0C86_21735</name>
</gene>
<accession>A0ABS0GZQ3</accession>
<keyword evidence="3" id="KW-1185">Reference proteome</keyword>
<dbReference type="Proteomes" id="UP000638560">
    <property type="component" value="Unassembled WGS sequence"/>
</dbReference>
<sequence>MRRTKLALGACLAVVALVAGSGPAVAAPPEAQSETVDLALVAKARGWTVEQARADREVAERLGRVQEEVALRAPDAFVGGVLASTPGGTPTLLVKGKANDAVRKAVAEAGITIRIADGQPYSLKELSERSTLLQKELTGLGYRDFSTAVDITNARLVAAVTARSGLPASMSALAAALPNQLRDGVQLTVVDKPVGRLSAAFGGMVVFDTTGGWCTSGWPVRHNTTGTTGVTTAGHCQGIDTIVDPGPAPDVNYSFSLQQEHRGTWGDVQWHTTSTSQPDDFYASVGEIRDIASVEPQSGITVGEAVCVFGRSSNVRGCGTTVTYPISSCTLDGFTYGQLAAMSGPGTIAAGDSGGGWSFDWTAYGSTTGWCNFGDNIGRAVWSAADRYDEALGVSVRTS</sequence>
<dbReference type="InterPro" id="IPR009003">
    <property type="entry name" value="Peptidase_S1_PA"/>
</dbReference>
<protein>
    <submittedName>
        <fullName evidence="2">Uncharacterized protein</fullName>
    </submittedName>
</protein>
<dbReference type="SUPFAM" id="SSF50494">
    <property type="entry name" value="Trypsin-like serine proteases"/>
    <property type="match status" value="1"/>
</dbReference>
<proteinExistence type="predicted"/>
<evidence type="ECO:0000313" key="2">
    <source>
        <dbReference type="EMBL" id="MBF9131564.1"/>
    </source>
</evidence>
<feature type="signal peptide" evidence="1">
    <location>
        <begin position="1"/>
        <end position="26"/>
    </location>
</feature>
<dbReference type="EMBL" id="JADPUN010000201">
    <property type="protein sequence ID" value="MBF9131564.1"/>
    <property type="molecule type" value="Genomic_DNA"/>
</dbReference>